<evidence type="ECO:0000313" key="2">
    <source>
        <dbReference type="EMBL" id="KAK3726699.1"/>
    </source>
</evidence>
<organism evidence="2 3">
    <name type="scientific">Elysia crispata</name>
    <name type="common">lettuce slug</name>
    <dbReference type="NCBI Taxonomy" id="231223"/>
    <lineage>
        <taxon>Eukaryota</taxon>
        <taxon>Metazoa</taxon>
        <taxon>Spiralia</taxon>
        <taxon>Lophotrochozoa</taxon>
        <taxon>Mollusca</taxon>
        <taxon>Gastropoda</taxon>
        <taxon>Heterobranchia</taxon>
        <taxon>Euthyneura</taxon>
        <taxon>Panpulmonata</taxon>
        <taxon>Sacoglossa</taxon>
        <taxon>Placobranchoidea</taxon>
        <taxon>Plakobranchidae</taxon>
        <taxon>Elysia</taxon>
    </lineage>
</organism>
<comment type="caution">
    <text evidence="2">The sequence shown here is derived from an EMBL/GenBank/DDBJ whole genome shotgun (WGS) entry which is preliminary data.</text>
</comment>
<keyword evidence="3" id="KW-1185">Reference proteome</keyword>
<name>A0AAE0XZP1_9GAST</name>
<protein>
    <submittedName>
        <fullName evidence="2">Uncharacterized protein</fullName>
    </submittedName>
</protein>
<dbReference type="AlphaFoldDB" id="A0AAE0XZP1"/>
<feature type="region of interest" description="Disordered" evidence="1">
    <location>
        <begin position="1"/>
        <end position="22"/>
    </location>
</feature>
<gene>
    <name evidence="2" type="ORF">RRG08_017007</name>
</gene>
<sequence length="133" mass="14853">MDHYREPDAGSGRDFLGKADSDSDTEASRMVACPSVCSGDMDVDINRVKDEVDICYPDNIEICPLVPRAMSFDDVLPLDVKTSAQWRLVTINSAVYGQNPVGINPWCHRTLGLRVYDMGHHYTNSFYVSLSSF</sequence>
<evidence type="ECO:0000313" key="3">
    <source>
        <dbReference type="Proteomes" id="UP001283361"/>
    </source>
</evidence>
<reference evidence="2" key="1">
    <citation type="journal article" date="2023" name="G3 (Bethesda)">
        <title>A reference genome for the long-term kleptoplast-retaining sea slug Elysia crispata morphotype clarki.</title>
        <authorList>
            <person name="Eastman K.E."/>
            <person name="Pendleton A.L."/>
            <person name="Shaikh M.A."/>
            <person name="Suttiyut T."/>
            <person name="Ogas R."/>
            <person name="Tomko P."/>
            <person name="Gavelis G."/>
            <person name="Widhalm J.R."/>
            <person name="Wisecaver J.H."/>
        </authorList>
    </citation>
    <scope>NUCLEOTIDE SEQUENCE</scope>
    <source>
        <strain evidence="2">ECLA1</strain>
    </source>
</reference>
<evidence type="ECO:0000256" key="1">
    <source>
        <dbReference type="SAM" id="MobiDB-lite"/>
    </source>
</evidence>
<accession>A0AAE0XZP1</accession>
<dbReference type="Proteomes" id="UP001283361">
    <property type="component" value="Unassembled WGS sequence"/>
</dbReference>
<dbReference type="EMBL" id="JAWDGP010007289">
    <property type="protein sequence ID" value="KAK3726699.1"/>
    <property type="molecule type" value="Genomic_DNA"/>
</dbReference>
<proteinExistence type="predicted"/>